<evidence type="ECO:0000313" key="2">
    <source>
        <dbReference type="Proteomes" id="UP000305939"/>
    </source>
</evidence>
<dbReference type="Pfam" id="PF21857">
    <property type="entry name" value="DUF6913"/>
    <property type="match status" value="1"/>
</dbReference>
<dbReference type="Proteomes" id="UP000305939">
    <property type="component" value="Unassembled WGS sequence"/>
</dbReference>
<dbReference type="InterPro" id="IPR054207">
    <property type="entry name" value="DUF6913"/>
</dbReference>
<name>A0A4S3M0Y4_9FLAO</name>
<keyword evidence="2" id="KW-1185">Reference proteome</keyword>
<dbReference type="EMBL" id="SSMC01000002">
    <property type="protein sequence ID" value="THD68054.1"/>
    <property type="molecule type" value="Genomic_DNA"/>
</dbReference>
<accession>A0A4S3M0Y4</accession>
<proteinExistence type="predicted"/>
<protein>
    <submittedName>
        <fullName evidence="1">Uncharacterized protein</fullName>
    </submittedName>
</protein>
<gene>
    <name evidence="1" type="ORF">E7Z59_10430</name>
</gene>
<dbReference type="RefSeq" id="WP_136336259.1">
    <property type="nucleotide sequence ID" value="NZ_QXMP01000010.1"/>
</dbReference>
<dbReference type="AlphaFoldDB" id="A0A4S3M0Y4"/>
<comment type="caution">
    <text evidence="1">The sequence shown here is derived from an EMBL/GenBank/DDBJ whole genome shotgun (WGS) entry which is preliminary data.</text>
</comment>
<sequence length="174" mass="19816">MILKSLKDKAIDKRIRRELQREGERYLSAPGDIRSLAIIIDYDKLADIRPLLQLATALNVANEKVFILGYVEKVHKSVNYLIPVFSEATVKGNGLVRSNEVQDFLSRNYDLLINYYGQATPVMKLMTVLTRASFKVGLSADLSDFNDLTLLTEPGDFENFRDELVKYLKILSNK</sequence>
<evidence type="ECO:0000313" key="1">
    <source>
        <dbReference type="EMBL" id="THD68054.1"/>
    </source>
</evidence>
<dbReference type="OrthoDB" id="1430532at2"/>
<reference evidence="1 2" key="1">
    <citation type="submission" date="2019-04" db="EMBL/GenBank/DDBJ databases">
        <title>Draft genome sequence of Robertkochia marina CC-AMO-30D.</title>
        <authorList>
            <person name="Hameed A."/>
            <person name="Lin S.-Y."/>
            <person name="Shahina M."/>
            <person name="Lai W.-A."/>
            <person name="Young C.-C."/>
        </authorList>
    </citation>
    <scope>NUCLEOTIDE SEQUENCE [LARGE SCALE GENOMIC DNA]</scope>
    <source>
        <strain evidence="1 2">CC-AMO-30D</strain>
    </source>
</reference>
<organism evidence="1 2">
    <name type="scientific">Robertkochia marina</name>
    <dbReference type="NCBI Taxonomy" id="1227945"/>
    <lineage>
        <taxon>Bacteria</taxon>
        <taxon>Pseudomonadati</taxon>
        <taxon>Bacteroidota</taxon>
        <taxon>Flavobacteriia</taxon>
        <taxon>Flavobacteriales</taxon>
        <taxon>Flavobacteriaceae</taxon>
        <taxon>Robertkochia</taxon>
    </lineage>
</organism>